<name>A0A6N9HM34_9BURK</name>
<comment type="caution">
    <text evidence="1">The sequence shown here is derived from an EMBL/GenBank/DDBJ whole genome shotgun (WGS) entry which is preliminary data.</text>
</comment>
<protein>
    <submittedName>
        <fullName evidence="1">Uncharacterized protein</fullName>
    </submittedName>
</protein>
<dbReference type="EMBL" id="WWCJ01000015">
    <property type="protein sequence ID" value="MYN04317.1"/>
    <property type="molecule type" value="Genomic_DNA"/>
</dbReference>
<keyword evidence="2" id="KW-1185">Reference proteome</keyword>
<accession>A0A6N9HM34</accession>
<organism evidence="1 2">
    <name type="scientific">Pseudoduganella guangdongensis</name>
    <dbReference type="NCBI Taxonomy" id="2692179"/>
    <lineage>
        <taxon>Bacteria</taxon>
        <taxon>Pseudomonadati</taxon>
        <taxon>Pseudomonadota</taxon>
        <taxon>Betaproteobacteria</taxon>
        <taxon>Burkholderiales</taxon>
        <taxon>Oxalobacteraceae</taxon>
        <taxon>Telluria group</taxon>
        <taxon>Pseudoduganella</taxon>
    </lineage>
</organism>
<evidence type="ECO:0000313" key="2">
    <source>
        <dbReference type="Proteomes" id="UP000448575"/>
    </source>
</evidence>
<reference evidence="1 2" key="1">
    <citation type="submission" date="2019-12" db="EMBL/GenBank/DDBJ databases">
        <title>Novel species isolated from a subtropical stream in China.</title>
        <authorList>
            <person name="Lu H."/>
        </authorList>
    </citation>
    <scope>NUCLEOTIDE SEQUENCE [LARGE SCALE GENOMIC DNA]</scope>
    <source>
        <strain evidence="1 2">DS3</strain>
    </source>
</reference>
<gene>
    <name evidence="1" type="ORF">GTP41_19680</name>
</gene>
<evidence type="ECO:0000313" key="1">
    <source>
        <dbReference type="EMBL" id="MYN04317.1"/>
    </source>
</evidence>
<dbReference type="Proteomes" id="UP000448575">
    <property type="component" value="Unassembled WGS sequence"/>
</dbReference>
<dbReference type="AlphaFoldDB" id="A0A6N9HM34"/>
<sequence length="240" mass="27560">MAELEVAKHGKNVVTMAASKEHGLAHKLKEIALEIAIIVFAVSISIWFHSMSEHRHEQKQVQVFLLGLKADLSRDIKQLAWLDEAYRASDDGFRYLAALDPKGSPDAEKFERAYEMTFSNRFFGPVTSRFEGFKSSGKLINIEDQELLNDIMTLYQENHRAIAYSERGWSNNHDKLRNYLDVALESGDSIEQRYRALNTVNGKRLLRNAATYKQVYERYAATAKLSEKIIQRIDVLYKPS</sequence>
<proteinExistence type="predicted"/>
<dbReference type="RefSeq" id="WP_161027275.1">
    <property type="nucleotide sequence ID" value="NZ_WWCJ01000015.1"/>
</dbReference>